<organism evidence="4 5">
    <name type="scientific">Cellulosimicrobium cellulans</name>
    <name type="common">Arthrobacter luteus</name>
    <dbReference type="NCBI Taxonomy" id="1710"/>
    <lineage>
        <taxon>Bacteria</taxon>
        <taxon>Bacillati</taxon>
        <taxon>Actinomycetota</taxon>
        <taxon>Actinomycetes</taxon>
        <taxon>Micrococcales</taxon>
        <taxon>Promicromonosporaceae</taxon>
        <taxon>Cellulosimicrobium</taxon>
    </lineage>
</organism>
<dbReference type="InterPro" id="IPR006976">
    <property type="entry name" value="VanZ-like"/>
</dbReference>
<keyword evidence="2" id="KW-1133">Transmembrane helix</keyword>
<feature type="transmembrane region" description="Helical" evidence="2">
    <location>
        <begin position="83"/>
        <end position="112"/>
    </location>
</feature>
<dbReference type="PANTHER" id="PTHR28008">
    <property type="entry name" value="DOMAIN PROTEIN, PUTATIVE (AFU_ORTHOLOGUE AFUA_3G10980)-RELATED"/>
    <property type="match status" value="1"/>
</dbReference>
<feature type="transmembrane region" description="Helical" evidence="2">
    <location>
        <begin position="43"/>
        <end position="63"/>
    </location>
</feature>
<evidence type="ECO:0000256" key="1">
    <source>
        <dbReference type="SAM" id="MobiDB-lite"/>
    </source>
</evidence>
<feature type="domain" description="VanZ-like" evidence="3">
    <location>
        <begin position="48"/>
        <end position="176"/>
    </location>
</feature>
<evidence type="ECO:0000256" key="2">
    <source>
        <dbReference type="SAM" id="Phobius"/>
    </source>
</evidence>
<reference evidence="4 5" key="1">
    <citation type="submission" date="2017-05" db="EMBL/GenBank/DDBJ databases">
        <authorList>
            <person name="Song R."/>
            <person name="Chenine A.L."/>
            <person name="Ruprecht R.M."/>
        </authorList>
    </citation>
    <scope>NUCLEOTIDE SEQUENCE [LARGE SCALE GENOMIC DNA]</scope>
    <source>
        <strain evidence="4 5">PSBB019</strain>
    </source>
</reference>
<dbReference type="KEGG" id="cceu:CBR64_06150"/>
<dbReference type="AlphaFoldDB" id="A0A1Y0HV40"/>
<accession>A0A1Y0HV40</accession>
<keyword evidence="2" id="KW-0472">Membrane</keyword>
<keyword evidence="2" id="KW-0812">Transmembrane</keyword>
<protein>
    <recommendedName>
        <fullName evidence="3">VanZ-like domain-containing protein</fullName>
    </recommendedName>
</protein>
<name>A0A1Y0HV40_CELCE</name>
<feature type="transmembrane region" description="Helical" evidence="2">
    <location>
        <begin position="124"/>
        <end position="144"/>
    </location>
</feature>
<feature type="compositionally biased region" description="Low complexity" evidence="1">
    <location>
        <begin position="1"/>
        <end position="10"/>
    </location>
</feature>
<feature type="region of interest" description="Disordered" evidence="1">
    <location>
        <begin position="1"/>
        <end position="27"/>
    </location>
</feature>
<sequence length="193" mass="19624">MAPVNRGSAGHARRGGGPVEGACALGRGRPVPTRPPYADAMRLLTWTFAAYLAAVLVVTLWPSPQSTDAPGWATSTLGFLQGLGIPITLPVLEALANVVMFGPFGLLGVPLLRGATARRRGAPVGVWRAVGVVTLAGCALSVAIELTQNLLPGRVPTVQDVVLNTAGALLGSALVGLVLVATGARRAVASRPA</sequence>
<dbReference type="Pfam" id="PF04892">
    <property type="entry name" value="VanZ"/>
    <property type="match status" value="1"/>
</dbReference>
<evidence type="ECO:0000313" key="4">
    <source>
        <dbReference type="EMBL" id="ARU51134.1"/>
    </source>
</evidence>
<dbReference type="EMBL" id="CP021383">
    <property type="protein sequence ID" value="ARU51134.1"/>
    <property type="molecule type" value="Genomic_DNA"/>
</dbReference>
<feature type="transmembrane region" description="Helical" evidence="2">
    <location>
        <begin position="164"/>
        <end position="184"/>
    </location>
</feature>
<proteinExistence type="predicted"/>
<gene>
    <name evidence="4" type="ORF">CBR64_06150</name>
</gene>
<evidence type="ECO:0000259" key="3">
    <source>
        <dbReference type="Pfam" id="PF04892"/>
    </source>
</evidence>
<dbReference type="Proteomes" id="UP000196228">
    <property type="component" value="Chromosome"/>
</dbReference>
<dbReference type="PANTHER" id="PTHR28008:SF1">
    <property type="entry name" value="DOMAIN PROTEIN, PUTATIVE (AFU_ORTHOLOGUE AFUA_3G10980)-RELATED"/>
    <property type="match status" value="1"/>
</dbReference>
<evidence type="ECO:0000313" key="5">
    <source>
        <dbReference type="Proteomes" id="UP000196228"/>
    </source>
</evidence>